<dbReference type="InterPro" id="IPR051813">
    <property type="entry name" value="HepT_RNase_toxin"/>
</dbReference>
<keyword evidence="2" id="KW-1277">Toxin-antitoxin system</keyword>
<name>A0ABY5AS86_9CYAN</name>
<keyword evidence="5" id="KW-0378">Hydrolase</keyword>
<dbReference type="EMBL" id="CP098611">
    <property type="protein sequence ID" value="USR90993.1"/>
    <property type="molecule type" value="Genomic_DNA"/>
</dbReference>
<dbReference type="Pfam" id="PF01934">
    <property type="entry name" value="HepT-like"/>
    <property type="match status" value="1"/>
</dbReference>
<dbReference type="PANTHER" id="PTHR34139:SF1">
    <property type="entry name" value="RNASE MJ1380-RELATED"/>
    <property type="match status" value="1"/>
</dbReference>
<evidence type="ECO:0000256" key="5">
    <source>
        <dbReference type="ARBA" id="ARBA00022801"/>
    </source>
</evidence>
<protein>
    <submittedName>
        <fullName evidence="7">DUF86 domain-containing protein</fullName>
    </submittedName>
</protein>
<evidence type="ECO:0000256" key="2">
    <source>
        <dbReference type="ARBA" id="ARBA00022649"/>
    </source>
</evidence>
<dbReference type="PANTHER" id="PTHR34139">
    <property type="entry name" value="UPF0331 PROTEIN MJ0127"/>
    <property type="match status" value="1"/>
</dbReference>
<evidence type="ECO:0000313" key="8">
    <source>
        <dbReference type="Proteomes" id="UP001056708"/>
    </source>
</evidence>
<dbReference type="InterPro" id="IPR037038">
    <property type="entry name" value="HepT-like_sf"/>
</dbReference>
<proteinExistence type="inferred from homology"/>
<organism evidence="7 8">
    <name type="scientific">Phormidium yuhuli AB48</name>
    <dbReference type="NCBI Taxonomy" id="2940671"/>
    <lineage>
        <taxon>Bacteria</taxon>
        <taxon>Bacillati</taxon>
        <taxon>Cyanobacteriota</taxon>
        <taxon>Cyanophyceae</taxon>
        <taxon>Oscillatoriophycideae</taxon>
        <taxon>Oscillatoriales</taxon>
        <taxon>Oscillatoriaceae</taxon>
        <taxon>Phormidium</taxon>
        <taxon>Phormidium yuhuli</taxon>
    </lineage>
</organism>
<accession>A0ABY5AS86</accession>
<keyword evidence="3" id="KW-0540">Nuclease</keyword>
<dbReference type="Proteomes" id="UP001056708">
    <property type="component" value="Chromosome"/>
</dbReference>
<gene>
    <name evidence="7" type="ORF">NEA10_19565</name>
</gene>
<evidence type="ECO:0000256" key="4">
    <source>
        <dbReference type="ARBA" id="ARBA00022741"/>
    </source>
</evidence>
<evidence type="ECO:0000256" key="6">
    <source>
        <dbReference type="ARBA" id="ARBA00024207"/>
    </source>
</evidence>
<reference evidence="7" key="1">
    <citation type="submission" date="2022-06" db="EMBL/GenBank/DDBJ databases">
        <title>Genome sequence of Phormidium yuhuli AB48 isolated from an industrial photobioreactor environment.</title>
        <authorList>
            <person name="Qiu Y."/>
            <person name="Noonan A.J.C."/>
            <person name="Dofher K."/>
            <person name="Koch M."/>
            <person name="Kieft B."/>
            <person name="Lin X."/>
            <person name="Ziels R.M."/>
            <person name="Hallam S.J."/>
        </authorList>
    </citation>
    <scope>NUCLEOTIDE SEQUENCE</scope>
    <source>
        <strain evidence="7">AB48</strain>
    </source>
</reference>
<evidence type="ECO:0000313" key="7">
    <source>
        <dbReference type="EMBL" id="USR90993.1"/>
    </source>
</evidence>
<keyword evidence="8" id="KW-1185">Reference proteome</keyword>
<dbReference type="RefSeq" id="WP_252663019.1">
    <property type="nucleotide sequence ID" value="NZ_CP098611.1"/>
</dbReference>
<sequence length="108" mass="12882">MRDDRERLLDIQEAIIKIEKYAVQGKQEFLANELIQGWILLQLQIIGEAARAMKRQTHEQYPDINWQDIIGFRNLLVHEYFRVDLEIVWTIVTQDLPSLKHKINTILQ</sequence>
<dbReference type="InterPro" id="IPR008201">
    <property type="entry name" value="HepT-like"/>
</dbReference>
<evidence type="ECO:0000256" key="1">
    <source>
        <dbReference type="ARBA" id="ARBA00022553"/>
    </source>
</evidence>
<comment type="similarity">
    <text evidence="6">Belongs to the HepT RNase toxin family.</text>
</comment>
<dbReference type="Gene3D" id="1.20.120.580">
    <property type="entry name" value="bsu32300-like"/>
    <property type="match status" value="1"/>
</dbReference>
<evidence type="ECO:0000256" key="3">
    <source>
        <dbReference type="ARBA" id="ARBA00022722"/>
    </source>
</evidence>
<keyword evidence="4" id="KW-0547">Nucleotide-binding</keyword>
<keyword evidence="1" id="KW-0597">Phosphoprotein</keyword>